<dbReference type="STRING" id="364199.SAMN04489858_10997"/>
<evidence type="ECO:0000313" key="2">
    <source>
        <dbReference type="Proteomes" id="UP000199180"/>
    </source>
</evidence>
<dbReference type="RefSeq" id="WP_090735691.1">
    <property type="nucleotide sequence ID" value="NZ_FOHO01000009.1"/>
</dbReference>
<dbReference type="Proteomes" id="UP000199180">
    <property type="component" value="Unassembled WGS sequence"/>
</dbReference>
<protein>
    <recommendedName>
        <fullName evidence="3">N-acetyltransferase domain-containing protein</fullName>
    </recommendedName>
</protein>
<proteinExistence type="predicted"/>
<keyword evidence="2" id="KW-1185">Reference proteome</keyword>
<name>A0A1I0GXF8_9RHOB</name>
<evidence type="ECO:0008006" key="3">
    <source>
        <dbReference type="Google" id="ProtNLM"/>
    </source>
</evidence>
<gene>
    <name evidence="1" type="ORF">SAMN04489858_10997</name>
</gene>
<accession>A0A1I0GXF8</accession>
<dbReference type="AlphaFoldDB" id="A0A1I0GXF8"/>
<sequence>MAAVDLRPITRAVIEDLIPRLRPLDRLELDCMTPGDPADRLAEMVARARRSRAAYMGGDLVCIFGVSAASLAADVGCPWALITRAVDRPDVRRELVADSRVALEWVGQDFRRLWNYVAAENVTAIRWLKWMGFSFGGQEVVLQGHRFLHFEKETG</sequence>
<dbReference type="EMBL" id="FOHO01000009">
    <property type="protein sequence ID" value="SET75027.1"/>
    <property type="molecule type" value="Genomic_DNA"/>
</dbReference>
<dbReference type="OrthoDB" id="6711434at2"/>
<evidence type="ECO:0000313" key="1">
    <source>
        <dbReference type="EMBL" id="SET75027.1"/>
    </source>
</evidence>
<organism evidence="1 2">
    <name type="scientific">Paracoccus homiensis</name>
    <dbReference type="NCBI Taxonomy" id="364199"/>
    <lineage>
        <taxon>Bacteria</taxon>
        <taxon>Pseudomonadati</taxon>
        <taxon>Pseudomonadota</taxon>
        <taxon>Alphaproteobacteria</taxon>
        <taxon>Rhodobacterales</taxon>
        <taxon>Paracoccaceae</taxon>
        <taxon>Paracoccus</taxon>
    </lineage>
</organism>
<reference evidence="1 2" key="1">
    <citation type="submission" date="2016-10" db="EMBL/GenBank/DDBJ databases">
        <authorList>
            <person name="de Groot N.N."/>
        </authorList>
    </citation>
    <scope>NUCLEOTIDE SEQUENCE [LARGE SCALE GENOMIC DNA]</scope>
    <source>
        <strain evidence="1 2">DSM 17862</strain>
    </source>
</reference>